<dbReference type="InterPro" id="IPR016024">
    <property type="entry name" value="ARM-type_fold"/>
</dbReference>
<dbReference type="AlphaFoldDB" id="A0A5C7SPJ6"/>
<dbReference type="SMART" id="SM00567">
    <property type="entry name" value="EZ_HEAT"/>
    <property type="match status" value="3"/>
</dbReference>
<dbReference type="PANTHER" id="PTHR11795">
    <property type="entry name" value="BRANCHED-CHAIN AMINO ACID TRANSPORT SYSTEM PERMEASE PROTEIN LIVH"/>
    <property type="match status" value="1"/>
</dbReference>
<comment type="subcellular location">
    <subcellularLocation>
        <location evidence="1">Cell membrane</location>
        <topology evidence="1">Multi-pass membrane protein</topology>
    </subcellularLocation>
</comment>
<dbReference type="InterPro" id="IPR011989">
    <property type="entry name" value="ARM-like"/>
</dbReference>
<feature type="transmembrane region" description="Helical" evidence="9">
    <location>
        <begin position="284"/>
        <end position="303"/>
    </location>
</feature>
<feature type="transmembrane region" description="Helical" evidence="9">
    <location>
        <begin position="345"/>
        <end position="363"/>
    </location>
</feature>
<dbReference type="GO" id="GO:0005886">
    <property type="term" value="C:plasma membrane"/>
    <property type="evidence" value="ECO:0007669"/>
    <property type="project" value="UniProtKB-SubCell"/>
</dbReference>
<protein>
    <submittedName>
        <fullName evidence="11">Urea ABC transporter permease subunit UrtB</fullName>
    </submittedName>
</protein>
<dbReference type="RefSeq" id="WP_276658719.1">
    <property type="nucleotide sequence ID" value="NZ_SSFD01000173.1"/>
</dbReference>
<evidence type="ECO:0000256" key="4">
    <source>
        <dbReference type="ARBA" id="ARBA00022692"/>
    </source>
</evidence>
<dbReference type="CDD" id="cd06582">
    <property type="entry name" value="TM_PBP1_LivH_like"/>
    <property type="match status" value="1"/>
</dbReference>
<dbReference type="GO" id="GO:0006865">
    <property type="term" value="P:amino acid transport"/>
    <property type="evidence" value="ECO:0007669"/>
    <property type="project" value="UniProtKB-KW"/>
</dbReference>
<dbReference type="InterPro" id="IPR001851">
    <property type="entry name" value="ABC_transp_permease"/>
</dbReference>
<dbReference type="PANTHER" id="PTHR11795:SF447">
    <property type="entry name" value="ABC TRANSPORTER PERMEASE PROTEIN"/>
    <property type="match status" value="1"/>
</dbReference>
<dbReference type="InterPro" id="IPR017779">
    <property type="entry name" value="ABC_UrtB_bac"/>
</dbReference>
<dbReference type="Pfam" id="PF02653">
    <property type="entry name" value="BPD_transp_2"/>
    <property type="match status" value="1"/>
</dbReference>
<feature type="transmembrane region" description="Helical" evidence="9">
    <location>
        <begin position="508"/>
        <end position="526"/>
    </location>
</feature>
<evidence type="ECO:0000256" key="3">
    <source>
        <dbReference type="ARBA" id="ARBA00022475"/>
    </source>
</evidence>
<feature type="chain" id="PRO_5022749154" evidence="10">
    <location>
        <begin position="29"/>
        <end position="543"/>
    </location>
</feature>
<keyword evidence="3" id="KW-1003">Cell membrane</keyword>
<feature type="transmembrane region" description="Helical" evidence="9">
    <location>
        <begin position="390"/>
        <end position="410"/>
    </location>
</feature>
<evidence type="ECO:0000313" key="11">
    <source>
        <dbReference type="EMBL" id="TXH84601.1"/>
    </source>
</evidence>
<gene>
    <name evidence="11" type="primary">urtB</name>
    <name evidence="11" type="ORF">E6Q80_11070</name>
</gene>
<reference evidence="11 12" key="1">
    <citation type="submission" date="2018-09" db="EMBL/GenBank/DDBJ databases">
        <title>Metagenome Assembled Genomes from an Advanced Water Purification Facility.</title>
        <authorList>
            <person name="Stamps B.W."/>
            <person name="Spear J.R."/>
        </authorList>
    </citation>
    <scope>NUCLEOTIDE SEQUENCE [LARGE SCALE GENOMIC DNA]</scope>
    <source>
        <strain evidence="11">Bin_27_1</strain>
    </source>
</reference>
<evidence type="ECO:0000256" key="7">
    <source>
        <dbReference type="ARBA" id="ARBA00023136"/>
    </source>
</evidence>
<proteinExistence type="inferred from homology"/>
<name>A0A5C7SPJ6_THASP</name>
<evidence type="ECO:0000256" key="8">
    <source>
        <dbReference type="ARBA" id="ARBA00037998"/>
    </source>
</evidence>
<evidence type="ECO:0000313" key="12">
    <source>
        <dbReference type="Proteomes" id="UP000321192"/>
    </source>
</evidence>
<dbReference type="EMBL" id="SSFD01000173">
    <property type="protein sequence ID" value="TXH84601.1"/>
    <property type="molecule type" value="Genomic_DNA"/>
</dbReference>
<feature type="transmembrane region" description="Helical" evidence="9">
    <location>
        <begin position="250"/>
        <end position="272"/>
    </location>
</feature>
<keyword evidence="4 9" id="KW-0812">Transmembrane</keyword>
<evidence type="ECO:0000256" key="10">
    <source>
        <dbReference type="SAM" id="SignalP"/>
    </source>
</evidence>
<dbReference type="Gene3D" id="1.25.10.10">
    <property type="entry name" value="Leucine-rich Repeat Variant"/>
    <property type="match status" value="1"/>
</dbReference>
<keyword evidence="5" id="KW-0029">Amino-acid transport</keyword>
<dbReference type="SUPFAM" id="SSF48371">
    <property type="entry name" value="ARM repeat"/>
    <property type="match status" value="1"/>
</dbReference>
<keyword evidence="2" id="KW-0813">Transport</keyword>
<keyword evidence="10" id="KW-0732">Signal</keyword>
<dbReference type="InterPro" id="IPR052157">
    <property type="entry name" value="BCAA_transport_permease"/>
</dbReference>
<feature type="transmembrane region" description="Helical" evidence="9">
    <location>
        <begin position="476"/>
        <end position="502"/>
    </location>
</feature>
<accession>A0A5C7SPJ6</accession>
<dbReference type="Proteomes" id="UP000321192">
    <property type="component" value="Unassembled WGS sequence"/>
</dbReference>
<feature type="transmembrane region" description="Helical" evidence="9">
    <location>
        <begin position="309"/>
        <end position="333"/>
    </location>
</feature>
<comment type="similarity">
    <text evidence="8">Belongs to the binding-protein-dependent transport system permease family. LivHM subfamily.</text>
</comment>
<evidence type="ECO:0000256" key="2">
    <source>
        <dbReference type="ARBA" id="ARBA00022448"/>
    </source>
</evidence>
<sequence length="543" mass="55843">MFGPTRRPWLLAAVLCVLTALAALPARAALDPALVRGLGGDFNARVAAIDALGVSGGDEAAALLDALESGRLGTLDGRVVIVAPDGLRDAASGEALAAEAGAATRITVNNRLRRAIGTAQAALALSAPQPAQRLTAANTLRENAGPALLPVLARALEAEPDAAVREVLLYASAKLELASPDPALRLKAAQALGASSDAAVKNLLAALLEKRGEGAAASWVEPDAEVRAAAAASMRAIDRRIGLAQTAGTLFSGLSLGSILLLAALGLAITYGVMGVINMAHGELLMVGAYATFLVQGVFRAHFPEYLDFYVLAAIPAAFLAAALVGIAMERLVLRHLYGRPLESLLATWGLSLVLIQAARVLFGPQNLELANPSWMSGGVELAGGVVLPYNRIVILGFAAFVLVLIWLMMQKTRLGMFVRAVTQNRPMAGCVGVPTARVDTLAFAIGSGVAGLGGLALSQIANVGPAMGTGYIVDAFMVVVLGGVGQLAGAVWAALGLGIVAKFLEGWAGAVVAKILVLVFIIAFIQKRPQGIFALKGRFADS</sequence>
<dbReference type="NCBIfam" id="TIGR03409">
    <property type="entry name" value="urea_trans_UrtB"/>
    <property type="match status" value="1"/>
</dbReference>
<evidence type="ECO:0000256" key="5">
    <source>
        <dbReference type="ARBA" id="ARBA00022970"/>
    </source>
</evidence>
<dbReference type="InterPro" id="IPR004155">
    <property type="entry name" value="PBS_lyase_HEAT"/>
</dbReference>
<evidence type="ECO:0000256" key="6">
    <source>
        <dbReference type="ARBA" id="ARBA00022989"/>
    </source>
</evidence>
<evidence type="ECO:0000256" key="1">
    <source>
        <dbReference type="ARBA" id="ARBA00004651"/>
    </source>
</evidence>
<feature type="signal peptide" evidence="10">
    <location>
        <begin position="1"/>
        <end position="28"/>
    </location>
</feature>
<organism evidence="11 12">
    <name type="scientific">Thauera aminoaromatica</name>
    <dbReference type="NCBI Taxonomy" id="164330"/>
    <lineage>
        <taxon>Bacteria</taxon>
        <taxon>Pseudomonadati</taxon>
        <taxon>Pseudomonadota</taxon>
        <taxon>Betaproteobacteria</taxon>
        <taxon>Rhodocyclales</taxon>
        <taxon>Zoogloeaceae</taxon>
        <taxon>Thauera</taxon>
    </lineage>
</organism>
<keyword evidence="7 9" id="KW-0472">Membrane</keyword>
<keyword evidence="6 9" id="KW-1133">Transmembrane helix</keyword>
<comment type="caution">
    <text evidence="11">The sequence shown here is derived from an EMBL/GenBank/DDBJ whole genome shotgun (WGS) entry which is preliminary data.</text>
</comment>
<evidence type="ECO:0000256" key="9">
    <source>
        <dbReference type="SAM" id="Phobius"/>
    </source>
</evidence>
<dbReference type="GO" id="GO:0022857">
    <property type="term" value="F:transmembrane transporter activity"/>
    <property type="evidence" value="ECO:0007669"/>
    <property type="project" value="InterPro"/>
</dbReference>